<accession>A0A7D7KZQ3</accession>
<reference evidence="1" key="1">
    <citation type="submission" date="2017-08" db="EMBL/GenBank/DDBJ databases">
        <authorList>
            <person name="Minaev M."/>
            <person name="Kurbakov K.A."/>
            <person name="Solodovnikova G.I."/>
            <person name="Kuznetsova O.A."/>
            <person name="Lisitsyn A.B."/>
        </authorList>
    </citation>
    <scope>NUCLEOTIDE SEQUENCE</scope>
    <source>
        <strain evidence="1">80</strain>
    </source>
</reference>
<dbReference type="AlphaFoldDB" id="A0A7D7KZQ3"/>
<dbReference type="KEGG" id="kvr:CIB50_0000749"/>
<name>A0A7D7KZQ3_KOCVA</name>
<sequence length="160" mass="18100">MSEGVHWFLPINPASHAEHMPADWRTREDATEVWEAIGRSQPIDRWCLRTGFRTMKSGDVIWAYLSKRQELCAVGRVRRTAFEVDGVEADPAEVRGDNEGGWYVYVDWDESRTAELCRYPIPRAVFGQVPMSVGRVGEALKAVLSRGLSSWPTKPQFCSG</sequence>
<proteinExistence type="predicted"/>
<evidence type="ECO:0000313" key="2">
    <source>
        <dbReference type="Proteomes" id="UP000216825"/>
    </source>
</evidence>
<evidence type="ECO:0000313" key="1">
    <source>
        <dbReference type="EMBL" id="QMS56049.1"/>
    </source>
</evidence>
<dbReference type="EMBL" id="CP059343">
    <property type="protein sequence ID" value="QMS56049.1"/>
    <property type="molecule type" value="Genomic_DNA"/>
</dbReference>
<protein>
    <recommendedName>
        <fullName evidence="3">EVE domain-containing protein</fullName>
    </recommendedName>
</protein>
<dbReference type="Proteomes" id="UP000216825">
    <property type="component" value="Chromosome"/>
</dbReference>
<dbReference type="RefSeq" id="WP_094394613.1">
    <property type="nucleotide sequence ID" value="NZ_CP059343.1"/>
</dbReference>
<organism evidence="1 2">
    <name type="scientific">Kocuria varians</name>
    <name type="common">Micrococcus varians</name>
    <dbReference type="NCBI Taxonomy" id="1272"/>
    <lineage>
        <taxon>Bacteria</taxon>
        <taxon>Bacillati</taxon>
        <taxon>Actinomycetota</taxon>
        <taxon>Actinomycetes</taxon>
        <taxon>Micrococcales</taxon>
        <taxon>Micrococcaceae</taxon>
        <taxon>Kocuria</taxon>
    </lineage>
</organism>
<reference evidence="1" key="2">
    <citation type="submission" date="2020-07" db="EMBL/GenBank/DDBJ databases">
        <title>Genome of starter culture bacteria Kocuria salsicia reveals its technological properties and safety for usage in meat industry.</title>
        <authorList>
            <person name="Michael M."/>
            <person name="Konstantin K."/>
            <person name="Evgenii K."/>
            <person name="Galina S."/>
            <person name="Oksana K."/>
            <person name="Andrei L."/>
        </authorList>
    </citation>
    <scope>NUCLEOTIDE SEQUENCE [LARGE SCALE GENOMIC DNA]</scope>
    <source>
        <strain evidence="1">80</strain>
    </source>
</reference>
<gene>
    <name evidence="1" type="ORF">CIB50_0000749</name>
</gene>
<keyword evidence="2" id="KW-1185">Reference proteome</keyword>
<evidence type="ECO:0008006" key="3">
    <source>
        <dbReference type="Google" id="ProtNLM"/>
    </source>
</evidence>